<proteinExistence type="predicted"/>
<dbReference type="AlphaFoldDB" id="A0A383EE59"/>
<sequence>IAGITTHPDQLEKLIEVSKNIKGVTEIINYVIVKK</sequence>
<accession>A0A383EE59</accession>
<reference evidence="2" key="1">
    <citation type="submission" date="2018-05" db="EMBL/GenBank/DDBJ databases">
        <authorList>
            <person name="Lanie J.A."/>
            <person name="Ng W.-L."/>
            <person name="Kazmierczak K.M."/>
            <person name="Andrzejewski T.M."/>
            <person name="Davidsen T.M."/>
            <person name="Wayne K.J."/>
            <person name="Tettelin H."/>
            <person name="Glass J.I."/>
            <person name="Rusch D."/>
            <person name="Podicherti R."/>
            <person name="Tsui H.-C.T."/>
            <person name="Winkler M.E."/>
        </authorList>
    </citation>
    <scope>NUCLEOTIDE SEQUENCE</scope>
</reference>
<dbReference type="EMBL" id="UINC01224663">
    <property type="protein sequence ID" value="SVE54378.1"/>
    <property type="molecule type" value="Genomic_DNA"/>
</dbReference>
<protein>
    <recommendedName>
        <fullName evidence="1">BON domain-containing protein</fullName>
    </recommendedName>
</protein>
<organism evidence="2">
    <name type="scientific">marine metagenome</name>
    <dbReference type="NCBI Taxonomy" id="408172"/>
    <lineage>
        <taxon>unclassified sequences</taxon>
        <taxon>metagenomes</taxon>
        <taxon>ecological metagenomes</taxon>
    </lineage>
</organism>
<dbReference type="PROSITE" id="PS50914">
    <property type="entry name" value="BON"/>
    <property type="match status" value="1"/>
</dbReference>
<name>A0A383EE59_9ZZZZ</name>
<evidence type="ECO:0000259" key="1">
    <source>
        <dbReference type="PROSITE" id="PS50914"/>
    </source>
</evidence>
<feature type="domain" description="BON" evidence="1">
    <location>
        <begin position="1"/>
        <end position="35"/>
    </location>
</feature>
<feature type="non-terminal residue" evidence="2">
    <location>
        <position position="1"/>
    </location>
</feature>
<gene>
    <name evidence="2" type="ORF">METZ01_LOCUS507232</name>
</gene>
<evidence type="ECO:0000313" key="2">
    <source>
        <dbReference type="EMBL" id="SVE54378.1"/>
    </source>
</evidence>
<dbReference type="InterPro" id="IPR007055">
    <property type="entry name" value="BON_dom"/>
</dbReference>